<gene>
    <name evidence="9" type="ORF">GM418_02365</name>
</gene>
<dbReference type="SUPFAM" id="SSF51445">
    <property type="entry name" value="(Trans)glycosidases"/>
    <property type="match status" value="1"/>
</dbReference>
<comment type="function">
    <text evidence="1">Alpha-L-fucosidase is responsible for hydrolyzing the alpha-1,6-linked fucose joined to the reducing-end N-acetylglucosamine of the carbohydrate moieties of glycoproteins.</text>
</comment>
<dbReference type="Proteomes" id="UP000428260">
    <property type="component" value="Chromosome"/>
</dbReference>
<keyword evidence="10" id="KW-1185">Reference proteome</keyword>
<dbReference type="InterPro" id="IPR016286">
    <property type="entry name" value="FUC_metazoa-typ"/>
</dbReference>
<evidence type="ECO:0000256" key="6">
    <source>
        <dbReference type="ARBA" id="ARBA00023295"/>
    </source>
</evidence>
<dbReference type="EC" id="3.2.1.51" evidence="3"/>
<dbReference type="InterPro" id="IPR013780">
    <property type="entry name" value="Glyco_hydro_b"/>
</dbReference>
<dbReference type="Pfam" id="PF01120">
    <property type="entry name" value="Alpha_L_fucos"/>
    <property type="match status" value="1"/>
</dbReference>
<evidence type="ECO:0000313" key="9">
    <source>
        <dbReference type="EMBL" id="QGY42537.1"/>
    </source>
</evidence>
<evidence type="ECO:0000313" key="10">
    <source>
        <dbReference type="Proteomes" id="UP000428260"/>
    </source>
</evidence>
<keyword evidence="5" id="KW-0378">Hydrolase</keyword>
<feature type="chain" id="PRO_5026211709" description="alpha-L-fucosidase" evidence="7">
    <location>
        <begin position="21"/>
        <end position="592"/>
    </location>
</feature>
<dbReference type="EMBL" id="CP046401">
    <property type="protein sequence ID" value="QGY42537.1"/>
    <property type="molecule type" value="Genomic_DNA"/>
</dbReference>
<evidence type="ECO:0000256" key="2">
    <source>
        <dbReference type="ARBA" id="ARBA00007951"/>
    </source>
</evidence>
<dbReference type="KEGG" id="mcos:GM418_02365"/>
<evidence type="ECO:0000256" key="1">
    <source>
        <dbReference type="ARBA" id="ARBA00004071"/>
    </source>
</evidence>
<keyword evidence="4 7" id="KW-0732">Signal</keyword>
<keyword evidence="6" id="KW-0326">Glycosidase</keyword>
<dbReference type="GO" id="GO:0004560">
    <property type="term" value="F:alpha-L-fucosidase activity"/>
    <property type="evidence" value="ECO:0007669"/>
    <property type="project" value="InterPro"/>
</dbReference>
<dbReference type="GO" id="GO:0016139">
    <property type="term" value="P:glycoside catabolic process"/>
    <property type="evidence" value="ECO:0007669"/>
    <property type="project" value="TreeGrafter"/>
</dbReference>
<dbReference type="AlphaFoldDB" id="A0A6I6JQZ9"/>
<dbReference type="InterPro" id="IPR017853">
    <property type="entry name" value="GH"/>
</dbReference>
<evidence type="ECO:0000256" key="5">
    <source>
        <dbReference type="ARBA" id="ARBA00022801"/>
    </source>
</evidence>
<dbReference type="GO" id="GO:0005764">
    <property type="term" value="C:lysosome"/>
    <property type="evidence" value="ECO:0007669"/>
    <property type="project" value="TreeGrafter"/>
</dbReference>
<dbReference type="InterPro" id="IPR000933">
    <property type="entry name" value="Glyco_hydro_29"/>
</dbReference>
<dbReference type="SMART" id="SM00812">
    <property type="entry name" value="Alpha_L_fucos"/>
    <property type="match status" value="1"/>
</dbReference>
<evidence type="ECO:0000256" key="7">
    <source>
        <dbReference type="SAM" id="SignalP"/>
    </source>
</evidence>
<dbReference type="RefSeq" id="WP_158862770.1">
    <property type="nucleotide sequence ID" value="NZ_CP046401.1"/>
</dbReference>
<name>A0A6I6JQZ9_9BACT</name>
<evidence type="ECO:0000256" key="4">
    <source>
        <dbReference type="ARBA" id="ARBA00022729"/>
    </source>
</evidence>
<organism evidence="9 10">
    <name type="scientific">Maribellus comscasis</name>
    <dbReference type="NCBI Taxonomy" id="2681766"/>
    <lineage>
        <taxon>Bacteria</taxon>
        <taxon>Pseudomonadati</taxon>
        <taxon>Bacteroidota</taxon>
        <taxon>Bacteroidia</taxon>
        <taxon>Marinilabiliales</taxon>
        <taxon>Prolixibacteraceae</taxon>
        <taxon>Maribellus</taxon>
    </lineage>
</organism>
<dbReference type="PANTHER" id="PTHR10030">
    <property type="entry name" value="ALPHA-L-FUCOSIDASE"/>
    <property type="match status" value="1"/>
</dbReference>
<reference evidence="9 10" key="1">
    <citation type="submission" date="2019-11" db="EMBL/GenBank/DDBJ databases">
        <authorList>
            <person name="Zheng R.K."/>
            <person name="Sun C.M."/>
        </authorList>
    </citation>
    <scope>NUCLEOTIDE SEQUENCE [LARGE SCALE GENOMIC DNA]</scope>
    <source>
        <strain evidence="9 10">WC007</strain>
    </source>
</reference>
<evidence type="ECO:0000256" key="3">
    <source>
        <dbReference type="ARBA" id="ARBA00012662"/>
    </source>
</evidence>
<dbReference type="Gene3D" id="3.20.20.80">
    <property type="entry name" value="Glycosidases"/>
    <property type="match status" value="1"/>
</dbReference>
<comment type="similarity">
    <text evidence="2">Belongs to the glycosyl hydrolase 29 family.</text>
</comment>
<feature type="signal peptide" evidence="7">
    <location>
        <begin position="1"/>
        <end position="20"/>
    </location>
</feature>
<feature type="domain" description="Glycoside hydrolase family 29 N-terminal" evidence="8">
    <location>
        <begin position="22"/>
        <end position="335"/>
    </location>
</feature>
<dbReference type="PANTHER" id="PTHR10030:SF37">
    <property type="entry name" value="ALPHA-L-FUCOSIDASE-RELATED"/>
    <property type="match status" value="1"/>
</dbReference>
<evidence type="ECO:0000259" key="8">
    <source>
        <dbReference type="Pfam" id="PF01120"/>
    </source>
</evidence>
<accession>A0A6I6JQZ9</accession>
<protein>
    <recommendedName>
        <fullName evidence="3">alpha-L-fucosidase</fullName>
        <ecNumber evidence="3">3.2.1.51</ecNumber>
    </recommendedName>
</protein>
<dbReference type="GO" id="GO:0006004">
    <property type="term" value="P:fucose metabolic process"/>
    <property type="evidence" value="ECO:0007669"/>
    <property type="project" value="InterPro"/>
</dbReference>
<dbReference type="PRINTS" id="PR00741">
    <property type="entry name" value="GLHYDRLASE29"/>
</dbReference>
<proteinExistence type="inferred from homology"/>
<sequence>MKKIIILIALLNAFTPMIFAQKNIAQDERMEWWRDARFGMFIHWGLYAIPAGEWEGKEYPQIGEWIMKNARIPVAEYEKLAQQFNPVKFNAHDFVMTAKNAGMKYITITSKHHDGFAMFKSEASKYNIVDATPYGKDVIKALADECHKQELKLCFYYSQSRDWHEPNGLDNDWDFPKERDFQKYLDEKVKPQLTELLTNYGLVGMIWFDTPMTISEEQAQSLKNLVRSLQPACIISGRLGGGVETDYKSTGDNVIPAETVSGDWEVPATLNNTWGFKKNDHNWKSPEALTRLLFDIAAKGGNYLLNVGPTAEGVIPQASVDILAKVGKWMKTNSECIYGTKASPYKMEFKWGNITQKPGKLYLGIFNWPGSDFYLEGLKNKVKKVYLLSDKQQKVLPFKEYYNSDTDHHRLKIDLPEEAPDKVVSVVVIEIEGSASVETSICQQADKTILLSGILGEARKGNQPAELNFTARGGGANWLDTGINLTWNFKVENAGTFKVDLVTTETGSHGSPVWQGGQIIKISCAGQQSETIVTDDSREYNPRSQYWKLIHTSAGKIKFEEPGTYQLSLVPENFTENKIGFTFKEINLIPVR</sequence>
<dbReference type="Gene3D" id="2.60.40.1180">
    <property type="entry name" value="Golgi alpha-mannosidase II"/>
    <property type="match status" value="1"/>
</dbReference>
<dbReference type="InterPro" id="IPR057739">
    <property type="entry name" value="Glyco_hydro_29_N"/>
</dbReference>